<dbReference type="Proteomes" id="UP000683575">
    <property type="component" value="Chromosome"/>
</dbReference>
<dbReference type="KEGG" id="nps:KRR39_14550"/>
<dbReference type="InterPro" id="IPR040177">
    <property type="entry name" value="SLC30A9"/>
</dbReference>
<feature type="domain" description="Cation efflux protein transmembrane" evidence="7">
    <location>
        <begin position="10"/>
        <end position="226"/>
    </location>
</feature>
<keyword evidence="3 6" id="KW-0812">Transmembrane</keyword>
<dbReference type="InterPro" id="IPR002524">
    <property type="entry name" value="Cation_efflux"/>
</dbReference>
<dbReference type="RefSeq" id="WP_216937929.1">
    <property type="nucleotide sequence ID" value="NZ_CP077062.1"/>
</dbReference>
<keyword evidence="5 6" id="KW-0472">Membrane</keyword>
<feature type="transmembrane region" description="Helical" evidence="6">
    <location>
        <begin position="200"/>
        <end position="219"/>
    </location>
</feature>
<evidence type="ECO:0000313" key="8">
    <source>
        <dbReference type="EMBL" id="QWZ06755.1"/>
    </source>
</evidence>
<dbReference type="AlphaFoldDB" id="A0A975XYU9"/>
<dbReference type="PANTHER" id="PTHR13414">
    <property type="entry name" value="HUEL-CATION TRANSPORTER"/>
    <property type="match status" value="1"/>
</dbReference>
<dbReference type="Pfam" id="PF01545">
    <property type="entry name" value="Cation_efflux"/>
    <property type="match status" value="1"/>
</dbReference>
<name>A0A975XYU9_9ACTN</name>
<feature type="transmembrane region" description="Helical" evidence="6">
    <location>
        <begin position="77"/>
        <end position="99"/>
    </location>
</feature>
<accession>A0A975XYU9</accession>
<organism evidence="8 9">
    <name type="scientific">Nocardioides panacis</name>
    <dbReference type="NCBI Taxonomy" id="2849501"/>
    <lineage>
        <taxon>Bacteria</taxon>
        <taxon>Bacillati</taxon>
        <taxon>Actinomycetota</taxon>
        <taxon>Actinomycetes</taxon>
        <taxon>Propionibacteriales</taxon>
        <taxon>Nocardioidaceae</taxon>
        <taxon>Nocardioides</taxon>
    </lineage>
</organism>
<dbReference type="GO" id="GO:0006829">
    <property type="term" value="P:zinc ion transport"/>
    <property type="evidence" value="ECO:0007669"/>
    <property type="project" value="InterPro"/>
</dbReference>
<feature type="transmembrane region" description="Helical" evidence="6">
    <location>
        <begin position="168"/>
        <end position="188"/>
    </location>
</feature>
<reference evidence="8" key="1">
    <citation type="submission" date="2021-06" db="EMBL/GenBank/DDBJ databases">
        <title>Complete genome sequence of Nocardioides sp. G188.</title>
        <authorList>
            <person name="Im W.-T."/>
        </authorList>
    </citation>
    <scope>NUCLEOTIDE SEQUENCE</scope>
    <source>
        <strain evidence="8">G188</strain>
    </source>
</reference>
<feature type="transmembrane region" description="Helical" evidence="6">
    <location>
        <begin position="12"/>
        <end position="30"/>
    </location>
</feature>
<evidence type="ECO:0000256" key="2">
    <source>
        <dbReference type="ARBA" id="ARBA00022448"/>
    </source>
</evidence>
<keyword evidence="9" id="KW-1185">Reference proteome</keyword>
<feature type="transmembrane region" description="Helical" evidence="6">
    <location>
        <begin position="119"/>
        <end position="138"/>
    </location>
</feature>
<proteinExistence type="predicted"/>
<evidence type="ECO:0000313" key="9">
    <source>
        <dbReference type="Proteomes" id="UP000683575"/>
    </source>
</evidence>
<dbReference type="NCBIfam" id="TIGR01297">
    <property type="entry name" value="CDF"/>
    <property type="match status" value="1"/>
</dbReference>
<dbReference type="PANTHER" id="PTHR13414:SF9">
    <property type="entry name" value="PROTON-COUPLED ZINC ANTIPORTER SLC30A9, MITOCHONDRIAL"/>
    <property type="match status" value="1"/>
</dbReference>
<dbReference type="GO" id="GO:0016020">
    <property type="term" value="C:membrane"/>
    <property type="evidence" value="ECO:0007669"/>
    <property type="project" value="UniProtKB-SubCell"/>
</dbReference>
<evidence type="ECO:0000259" key="7">
    <source>
        <dbReference type="Pfam" id="PF01545"/>
    </source>
</evidence>
<evidence type="ECO:0000256" key="5">
    <source>
        <dbReference type="ARBA" id="ARBA00023136"/>
    </source>
</evidence>
<dbReference type="GO" id="GO:0008324">
    <property type="term" value="F:monoatomic cation transmembrane transporter activity"/>
    <property type="evidence" value="ECO:0007669"/>
    <property type="project" value="InterPro"/>
</dbReference>
<comment type="subcellular location">
    <subcellularLocation>
        <location evidence="1">Membrane</location>
        <topology evidence="1">Multi-pass membrane protein</topology>
    </subcellularLocation>
</comment>
<evidence type="ECO:0000256" key="4">
    <source>
        <dbReference type="ARBA" id="ARBA00022989"/>
    </source>
</evidence>
<evidence type="ECO:0000256" key="3">
    <source>
        <dbReference type="ARBA" id="ARBA00022692"/>
    </source>
</evidence>
<gene>
    <name evidence="8" type="ORF">KRR39_14550</name>
</gene>
<dbReference type="InterPro" id="IPR058533">
    <property type="entry name" value="Cation_efflux_TM"/>
</dbReference>
<keyword evidence="2" id="KW-0813">Transport</keyword>
<protein>
    <submittedName>
        <fullName evidence="8">Cation diffusion facilitator family transporter</fullName>
    </submittedName>
</protein>
<dbReference type="EMBL" id="CP077062">
    <property type="protein sequence ID" value="QWZ06755.1"/>
    <property type="molecule type" value="Genomic_DNA"/>
</dbReference>
<keyword evidence="4 6" id="KW-1133">Transmembrane helix</keyword>
<evidence type="ECO:0000256" key="6">
    <source>
        <dbReference type="SAM" id="Phobius"/>
    </source>
</evidence>
<evidence type="ECO:0000256" key="1">
    <source>
        <dbReference type="ARBA" id="ARBA00004141"/>
    </source>
</evidence>
<sequence>MSAEGGTKAVMAALLANSGIAVMKFLAFALTGASSMLAEGIHSVADSGNQVLLLLGGKRSRREATPQHPFGFGRERYIYSFLVAIVLFSVGGLFALYEAYHKAHEVHEGLPNELLDGRWWWVAVVVLLGAIVMEGLSFRTAIGESNKTREGASWVEFIRRAKSPELPVILLEDFAALIGLVLALLGVGLSKATGNGYFDVAGTAGIGLLLVAVAFVLAIETKSLLLGESASPQAQVRLRERLLATPGIERVIHMKTLHLGPEELLVAVKIGVPQNASAADVAASIDAAERAMREAEPAAQVIYVEPDIYVEGHRPDPRPEAPAPAEH</sequence>